<dbReference type="AlphaFoldDB" id="A0A1H4SUR3"/>
<name>A0A1H4SUR3_9NOCA</name>
<gene>
    <name evidence="8" type="ORF">SAMN04490239_4241</name>
</gene>
<keyword evidence="4" id="KW-0804">Transcription</keyword>
<dbReference type="CDD" id="cd06171">
    <property type="entry name" value="Sigma70_r4"/>
    <property type="match status" value="1"/>
</dbReference>
<dbReference type="GO" id="GO:0003677">
    <property type="term" value="F:DNA binding"/>
    <property type="evidence" value="ECO:0007669"/>
    <property type="project" value="UniProtKB-KW"/>
</dbReference>
<dbReference type="InterPro" id="IPR007630">
    <property type="entry name" value="RNA_pol_sigma70_r4"/>
</dbReference>
<evidence type="ECO:0000313" key="9">
    <source>
        <dbReference type="Proteomes" id="UP000183561"/>
    </source>
</evidence>
<dbReference type="Pfam" id="PF04542">
    <property type="entry name" value="Sigma70_r2"/>
    <property type="match status" value="1"/>
</dbReference>
<accession>A0A1H4SUR3</accession>
<keyword evidence="2" id="KW-0731">Sigma factor</keyword>
<dbReference type="PANTHER" id="PTHR30385:SF4">
    <property type="entry name" value="RNA POLYMERASE SIGMA-E FACTOR"/>
    <property type="match status" value="1"/>
</dbReference>
<dbReference type="InterPro" id="IPR000943">
    <property type="entry name" value="RNA_pol_sigma70"/>
</dbReference>
<protein>
    <submittedName>
        <fullName evidence="8">RNA polymerase sigma-B factor</fullName>
    </submittedName>
</protein>
<dbReference type="SUPFAM" id="SSF88659">
    <property type="entry name" value="Sigma3 and sigma4 domains of RNA polymerase sigma factors"/>
    <property type="match status" value="2"/>
</dbReference>
<reference evidence="9" key="1">
    <citation type="submission" date="2016-10" db="EMBL/GenBank/DDBJ databases">
        <authorList>
            <person name="Varghese N."/>
            <person name="Submissions S."/>
        </authorList>
    </citation>
    <scope>NUCLEOTIDE SEQUENCE [LARGE SCALE GENOMIC DNA]</scope>
    <source>
        <strain evidence="9">DSM 44498</strain>
    </source>
</reference>
<dbReference type="Proteomes" id="UP000183561">
    <property type="component" value="Unassembled WGS sequence"/>
</dbReference>
<feature type="domain" description="RNA polymerase sigma-70 region 4" evidence="7">
    <location>
        <begin position="246"/>
        <end position="294"/>
    </location>
</feature>
<keyword evidence="1" id="KW-0805">Transcription regulation</keyword>
<organism evidence="8 9">
    <name type="scientific">Rhodococcus koreensis</name>
    <dbReference type="NCBI Taxonomy" id="99653"/>
    <lineage>
        <taxon>Bacteria</taxon>
        <taxon>Bacillati</taxon>
        <taxon>Actinomycetota</taxon>
        <taxon>Actinomycetes</taxon>
        <taxon>Mycobacteriales</taxon>
        <taxon>Nocardiaceae</taxon>
        <taxon>Rhodococcus</taxon>
    </lineage>
</organism>
<dbReference type="PRINTS" id="PR00046">
    <property type="entry name" value="SIGMA70FCT"/>
</dbReference>
<evidence type="ECO:0000256" key="4">
    <source>
        <dbReference type="ARBA" id="ARBA00023163"/>
    </source>
</evidence>
<keyword evidence="3" id="KW-0238">DNA-binding</keyword>
<evidence type="ECO:0000259" key="7">
    <source>
        <dbReference type="Pfam" id="PF04545"/>
    </source>
</evidence>
<sequence>MKVSTPLVEPSLEIRRIPTRSKPVHRTKSAADADAARVELRQARNETARRERDQYRDVPAQCEAIGRLAASDPRRELLRQRLIERCLPLAEHIARRFLGRGEPLDDLIQVARIGLVKAVDHFDARCGANFVSYAVPTITGEVRRHFRDTGWAMRVPRSMQELHLSLTTATTELTTTLGRAPTASELAEALGIDKEEVVRGLRVADAYSTLSVDFPLGEDERPLSETIGDVDPSLAHVEDHVVLEPLLGSLPDLERTVLVLRFFGNMTQSQIAARVGVSQMQVSRLLNKTLADLRGKLADASGQMPG</sequence>
<proteinExistence type="predicted"/>
<dbReference type="NCBIfam" id="TIGR02980">
    <property type="entry name" value="SigBFG"/>
    <property type="match status" value="1"/>
</dbReference>
<dbReference type="EMBL" id="FNSV01000005">
    <property type="protein sequence ID" value="SEC47798.1"/>
    <property type="molecule type" value="Genomic_DNA"/>
</dbReference>
<dbReference type="InterPro" id="IPR036388">
    <property type="entry name" value="WH-like_DNA-bd_sf"/>
</dbReference>
<dbReference type="InterPro" id="IPR007624">
    <property type="entry name" value="RNA_pol_sigma70_r3"/>
</dbReference>
<dbReference type="PANTHER" id="PTHR30385">
    <property type="entry name" value="SIGMA FACTOR F FLAGELLAR"/>
    <property type="match status" value="1"/>
</dbReference>
<dbReference type="InterPro" id="IPR014284">
    <property type="entry name" value="RNA_pol_sigma-70_dom"/>
</dbReference>
<dbReference type="InterPro" id="IPR014322">
    <property type="entry name" value="RNA_pol_sigma-B/F/G"/>
</dbReference>
<dbReference type="RefSeq" id="WP_072942850.1">
    <property type="nucleotide sequence ID" value="NZ_FNSV01000005.1"/>
</dbReference>
<feature type="domain" description="RNA polymerase sigma-70 region 3" evidence="5">
    <location>
        <begin position="166"/>
        <end position="229"/>
    </location>
</feature>
<evidence type="ECO:0000256" key="2">
    <source>
        <dbReference type="ARBA" id="ARBA00023082"/>
    </source>
</evidence>
<dbReference type="NCBIfam" id="TIGR02937">
    <property type="entry name" value="sigma70-ECF"/>
    <property type="match status" value="1"/>
</dbReference>
<dbReference type="OrthoDB" id="9804285at2"/>
<evidence type="ECO:0000256" key="3">
    <source>
        <dbReference type="ARBA" id="ARBA00023125"/>
    </source>
</evidence>
<evidence type="ECO:0000259" key="5">
    <source>
        <dbReference type="Pfam" id="PF04539"/>
    </source>
</evidence>
<dbReference type="InterPro" id="IPR007627">
    <property type="entry name" value="RNA_pol_sigma70_r2"/>
</dbReference>
<evidence type="ECO:0000313" key="8">
    <source>
        <dbReference type="EMBL" id="SEC47798.1"/>
    </source>
</evidence>
<dbReference type="Pfam" id="PF04539">
    <property type="entry name" value="Sigma70_r3"/>
    <property type="match status" value="1"/>
</dbReference>
<dbReference type="SUPFAM" id="SSF88946">
    <property type="entry name" value="Sigma2 domain of RNA polymerase sigma factors"/>
    <property type="match status" value="1"/>
</dbReference>
<feature type="domain" description="RNA polymerase sigma-70 region 2" evidence="6">
    <location>
        <begin position="82"/>
        <end position="151"/>
    </location>
</feature>
<dbReference type="InterPro" id="IPR013325">
    <property type="entry name" value="RNA_pol_sigma_r2"/>
</dbReference>
<keyword evidence="9" id="KW-1185">Reference proteome</keyword>
<dbReference type="Gene3D" id="1.10.10.10">
    <property type="entry name" value="Winged helix-like DNA-binding domain superfamily/Winged helix DNA-binding domain"/>
    <property type="match status" value="2"/>
</dbReference>
<dbReference type="GO" id="GO:0016987">
    <property type="term" value="F:sigma factor activity"/>
    <property type="evidence" value="ECO:0007669"/>
    <property type="project" value="UniProtKB-KW"/>
</dbReference>
<dbReference type="Gene3D" id="1.20.120.1810">
    <property type="match status" value="1"/>
</dbReference>
<dbReference type="GO" id="GO:0006352">
    <property type="term" value="P:DNA-templated transcription initiation"/>
    <property type="evidence" value="ECO:0007669"/>
    <property type="project" value="InterPro"/>
</dbReference>
<evidence type="ECO:0000256" key="1">
    <source>
        <dbReference type="ARBA" id="ARBA00023015"/>
    </source>
</evidence>
<dbReference type="InterPro" id="IPR013324">
    <property type="entry name" value="RNA_pol_sigma_r3/r4-like"/>
</dbReference>
<dbReference type="Pfam" id="PF04545">
    <property type="entry name" value="Sigma70_r4"/>
    <property type="match status" value="1"/>
</dbReference>
<evidence type="ECO:0000259" key="6">
    <source>
        <dbReference type="Pfam" id="PF04542"/>
    </source>
</evidence>